<feature type="transmembrane region" description="Helical" evidence="6">
    <location>
        <begin position="127"/>
        <end position="147"/>
    </location>
</feature>
<keyword evidence="4 6" id="KW-1133">Transmembrane helix</keyword>
<feature type="transmembrane region" description="Helical" evidence="6">
    <location>
        <begin position="24"/>
        <end position="41"/>
    </location>
</feature>
<dbReference type="AlphaFoldDB" id="A0AB38V3H6"/>
<dbReference type="Proteomes" id="UP000279331">
    <property type="component" value="Unassembled WGS sequence"/>
</dbReference>
<dbReference type="InterPro" id="IPR036259">
    <property type="entry name" value="MFS_trans_sf"/>
</dbReference>
<reference evidence="7 8" key="1">
    <citation type="submission" date="2018-09" db="EMBL/GenBank/DDBJ databases">
        <authorList>
            <person name="Tagini F."/>
        </authorList>
    </citation>
    <scope>NUCLEOTIDE SEQUENCE [LARGE SCALE GENOMIC DNA]</scope>
    <source>
        <strain evidence="7 8">MK42</strain>
    </source>
</reference>
<evidence type="ECO:0000256" key="6">
    <source>
        <dbReference type="SAM" id="Phobius"/>
    </source>
</evidence>
<accession>A0AB38V3H6</accession>
<evidence type="ECO:0000256" key="1">
    <source>
        <dbReference type="ARBA" id="ARBA00004141"/>
    </source>
</evidence>
<protein>
    <submittedName>
        <fullName evidence="7">Multidrug resistance protein Stp</fullName>
    </submittedName>
</protein>
<evidence type="ECO:0000256" key="5">
    <source>
        <dbReference type="ARBA" id="ARBA00023136"/>
    </source>
</evidence>
<dbReference type="Pfam" id="PF07690">
    <property type="entry name" value="MFS_1"/>
    <property type="match status" value="1"/>
</dbReference>
<evidence type="ECO:0000256" key="2">
    <source>
        <dbReference type="ARBA" id="ARBA00022448"/>
    </source>
</evidence>
<feature type="transmembrane region" description="Helical" evidence="6">
    <location>
        <begin position="275"/>
        <end position="296"/>
    </location>
</feature>
<feature type="transmembrane region" description="Helical" evidence="6">
    <location>
        <begin position="96"/>
        <end position="115"/>
    </location>
</feature>
<dbReference type="EMBL" id="UPHL01000153">
    <property type="protein sequence ID" value="VAZ86370.1"/>
    <property type="molecule type" value="Genomic_DNA"/>
</dbReference>
<dbReference type="GO" id="GO:0016020">
    <property type="term" value="C:membrane"/>
    <property type="evidence" value="ECO:0007669"/>
    <property type="project" value="UniProtKB-SubCell"/>
</dbReference>
<dbReference type="SUPFAM" id="SSF103473">
    <property type="entry name" value="MFS general substrate transporter"/>
    <property type="match status" value="1"/>
</dbReference>
<gene>
    <name evidence="7" type="primary">stp_3</name>
    <name evidence="7" type="ORF">LAUMK42_05216</name>
</gene>
<dbReference type="Gene3D" id="1.20.1250.20">
    <property type="entry name" value="MFS general substrate transporter like domains"/>
    <property type="match status" value="1"/>
</dbReference>
<feature type="transmembrane region" description="Helical" evidence="6">
    <location>
        <begin position="61"/>
        <end position="84"/>
    </location>
</feature>
<evidence type="ECO:0000256" key="3">
    <source>
        <dbReference type="ARBA" id="ARBA00022692"/>
    </source>
</evidence>
<keyword evidence="5 6" id="KW-0472">Membrane</keyword>
<name>A0AB38V3H6_9MYCO</name>
<dbReference type="PANTHER" id="PTHR42718:SF9">
    <property type="entry name" value="MAJOR FACILITATOR SUPERFAMILY MULTIDRUG TRANSPORTER MFSC"/>
    <property type="match status" value="1"/>
</dbReference>
<feature type="transmembrane region" description="Helical" evidence="6">
    <location>
        <begin position="153"/>
        <end position="177"/>
    </location>
</feature>
<dbReference type="PANTHER" id="PTHR42718">
    <property type="entry name" value="MAJOR FACILITATOR SUPERFAMILY MULTIDRUG TRANSPORTER MFSC"/>
    <property type="match status" value="1"/>
</dbReference>
<evidence type="ECO:0000313" key="8">
    <source>
        <dbReference type="Proteomes" id="UP000279331"/>
    </source>
</evidence>
<organism evidence="7 8">
    <name type="scientific">Mycobacterium persicum</name>
    <dbReference type="NCBI Taxonomy" id="1487726"/>
    <lineage>
        <taxon>Bacteria</taxon>
        <taxon>Bacillati</taxon>
        <taxon>Actinomycetota</taxon>
        <taxon>Actinomycetes</taxon>
        <taxon>Mycobacteriales</taxon>
        <taxon>Mycobacteriaceae</taxon>
        <taxon>Mycobacterium</taxon>
    </lineage>
</organism>
<proteinExistence type="predicted"/>
<comment type="subcellular location">
    <subcellularLocation>
        <location evidence="1">Membrane</location>
        <topology evidence="1">Multi-pass membrane protein</topology>
    </subcellularLocation>
</comment>
<keyword evidence="2" id="KW-0813">Transport</keyword>
<feature type="transmembrane region" description="Helical" evidence="6">
    <location>
        <begin position="198"/>
        <end position="217"/>
    </location>
</feature>
<evidence type="ECO:0000256" key="4">
    <source>
        <dbReference type="ARBA" id="ARBA00022989"/>
    </source>
</evidence>
<dbReference type="InterPro" id="IPR011701">
    <property type="entry name" value="MFS"/>
</dbReference>
<keyword evidence="3 6" id="KW-0812">Transmembrane</keyword>
<dbReference type="GO" id="GO:0022857">
    <property type="term" value="F:transmembrane transporter activity"/>
    <property type="evidence" value="ECO:0007669"/>
    <property type="project" value="InterPro"/>
</dbReference>
<sequence length="312" mass="32804">MFAPAIAVIAYAIIEAPRVDRQPGLIITLLVVAMVLLLLFVQHERRAAFPLIDLHLFTDPVYRSALLVYFVVMSCYFGTLMVITQHFQNVRGFSPLHAGLVMLPVPVGFGIASLLAGQAVQRWGPRLPLLICLTAMIAGLALFGMAIGQVIPIVIIGLALFGAGAGGCATPLLSIGMTEVDDHRAGMAAGLINLQRSLGAIFGVALLGSILAGWLSASLPQQLETVIRDPAERAAVISSVVDGANPCAHAADIGTGHPMTSTQERLVVAVTDQEFIRGVQFAVAAAAVLLMGALALGARRFPGRLTTAPHHD</sequence>
<comment type="caution">
    <text evidence="7">The sequence shown here is derived from an EMBL/GenBank/DDBJ whole genome shotgun (WGS) entry which is preliminary data.</text>
</comment>
<evidence type="ECO:0000313" key="7">
    <source>
        <dbReference type="EMBL" id="VAZ86370.1"/>
    </source>
</evidence>